<dbReference type="Proteomes" id="UP000186878">
    <property type="component" value="Unassembled WGS sequence"/>
</dbReference>
<dbReference type="Pfam" id="PF04717">
    <property type="entry name" value="Phage_base_V"/>
    <property type="match status" value="1"/>
</dbReference>
<name>A0A1Q8SPI3_9GAMM</name>
<comment type="caution">
    <text evidence="3">The sequence shown here is derived from an EMBL/GenBank/DDBJ whole genome shotgun (WGS) entry which is preliminary data.</text>
</comment>
<keyword evidence="4" id="KW-1185">Reference proteome</keyword>
<reference evidence="3 4" key="1">
    <citation type="submission" date="2016-12" db="EMBL/GenBank/DDBJ databases">
        <title>Draft genome sequences of strains Salinicola socius SMB35, Salinicola sp. MH3R3-1 and Chromohalobacter sp. SMB17 from the Verkhnekamsk potash mining region of Russia.</title>
        <authorList>
            <person name="Mavrodi D.V."/>
            <person name="Olsson B.E."/>
            <person name="Korsakova E.S."/>
            <person name="Pyankova A."/>
            <person name="Mavrodi O.V."/>
            <person name="Plotnikova E.G."/>
        </authorList>
    </citation>
    <scope>NUCLEOTIDE SEQUENCE [LARGE SCALE GENOMIC DNA]</scope>
    <source>
        <strain evidence="3 4">SMB35</strain>
    </source>
</reference>
<dbReference type="InterPro" id="IPR006531">
    <property type="entry name" value="Gp5/Vgr_OB"/>
</dbReference>
<dbReference type="Gene3D" id="6.20.150.10">
    <property type="match status" value="1"/>
</dbReference>
<organism evidence="3 4">
    <name type="scientific">Salinicola socius</name>
    <dbReference type="NCBI Taxonomy" id="404433"/>
    <lineage>
        <taxon>Bacteria</taxon>
        <taxon>Pseudomonadati</taxon>
        <taxon>Pseudomonadota</taxon>
        <taxon>Gammaproteobacteria</taxon>
        <taxon>Oceanospirillales</taxon>
        <taxon>Halomonadaceae</taxon>
        <taxon>Salinicola</taxon>
    </lineage>
</organism>
<evidence type="ECO:0000259" key="2">
    <source>
        <dbReference type="Pfam" id="PF04717"/>
    </source>
</evidence>
<evidence type="ECO:0000313" key="3">
    <source>
        <dbReference type="EMBL" id="OLO03340.1"/>
    </source>
</evidence>
<dbReference type="AlphaFoldDB" id="A0A1Q8SPI3"/>
<dbReference type="InterPro" id="IPR013046">
    <property type="entry name" value="GpV/Gp45"/>
</dbReference>
<gene>
    <name evidence="3" type="ORF">BTW07_14755</name>
</gene>
<evidence type="ECO:0000313" key="4">
    <source>
        <dbReference type="Proteomes" id="UP000186878"/>
    </source>
</evidence>
<sequence length="218" mass="22817">MGNSRAMNSVELVRLLNNLIRLGTVKEIDHAAARVRVQSGDLLTDWIPWREQRAGQTRTWNPPTKGEQVVLLAPGGEMRGAVVLMGINSSNNPAPVNDPNLTHWLMPDGAVIEYDHEASHLRATLPGSASVDAQADVTVTTAAALTATAAGGATINANVVINGNVTLNGNLSQPSGKTATMAGDVKFTGAVTSNGKNISSSHTHEDVQRGNDVSGEVV</sequence>
<protein>
    <recommendedName>
        <fullName evidence="2">Gp5/Type VI secretion system Vgr protein OB-fold domain-containing protein</fullName>
    </recommendedName>
</protein>
<accession>A0A1Q8SPI3</accession>
<feature type="region of interest" description="Disordered" evidence="1">
    <location>
        <begin position="193"/>
        <end position="218"/>
    </location>
</feature>
<feature type="domain" description="Gp5/Type VI secretion system Vgr protein OB-fold" evidence="2">
    <location>
        <begin position="21"/>
        <end position="86"/>
    </location>
</feature>
<evidence type="ECO:0000256" key="1">
    <source>
        <dbReference type="SAM" id="MobiDB-lite"/>
    </source>
</evidence>
<proteinExistence type="predicted"/>
<dbReference type="InterPro" id="IPR037026">
    <property type="entry name" value="Vgr_OB-fold_dom_sf"/>
</dbReference>
<dbReference type="STRING" id="404433.BTW07_14755"/>
<dbReference type="EMBL" id="MSDO01000022">
    <property type="protein sequence ID" value="OLO03340.1"/>
    <property type="molecule type" value="Genomic_DNA"/>
</dbReference>
<dbReference type="NCBIfam" id="TIGR01644">
    <property type="entry name" value="phage_P2_V"/>
    <property type="match status" value="1"/>
</dbReference>
<dbReference type="Gene3D" id="2.40.50.230">
    <property type="entry name" value="Gp5 N-terminal domain"/>
    <property type="match status" value="1"/>
</dbReference>